<reference evidence="2" key="2">
    <citation type="journal article" date="2017" name="Nat. Plants">
        <title>The Aegilops tauschii genome reveals multiple impacts of transposons.</title>
        <authorList>
            <person name="Zhao G."/>
            <person name="Zou C."/>
            <person name="Li K."/>
            <person name="Wang K."/>
            <person name="Li T."/>
            <person name="Gao L."/>
            <person name="Zhang X."/>
            <person name="Wang H."/>
            <person name="Yang Z."/>
            <person name="Liu X."/>
            <person name="Jiang W."/>
            <person name="Mao L."/>
            <person name="Kong X."/>
            <person name="Jiao Y."/>
            <person name="Jia J."/>
        </authorList>
    </citation>
    <scope>NUCLEOTIDE SEQUENCE [LARGE SCALE GENOMIC DNA]</scope>
    <source>
        <strain evidence="2">cv. AL8/78</strain>
    </source>
</reference>
<reference evidence="1" key="5">
    <citation type="journal article" date="2021" name="G3 (Bethesda)">
        <title>Aegilops tauschii genome assembly Aet v5.0 features greater sequence contiguity and improved annotation.</title>
        <authorList>
            <person name="Wang L."/>
            <person name="Zhu T."/>
            <person name="Rodriguez J.C."/>
            <person name="Deal K.R."/>
            <person name="Dubcovsky J."/>
            <person name="McGuire P.E."/>
            <person name="Lux T."/>
            <person name="Spannagl M."/>
            <person name="Mayer K.F.X."/>
            <person name="Baldrich P."/>
            <person name="Meyers B.C."/>
            <person name="Huo N."/>
            <person name="Gu Y.Q."/>
            <person name="Zhou H."/>
            <person name="Devos K.M."/>
            <person name="Bennetzen J.L."/>
            <person name="Unver T."/>
            <person name="Budak H."/>
            <person name="Gulick P.J."/>
            <person name="Galiba G."/>
            <person name="Kalapos B."/>
            <person name="Nelson D.R."/>
            <person name="Li P."/>
            <person name="You F.M."/>
            <person name="Luo M.C."/>
            <person name="Dvorak J."/>
        </authorList>
    </citation>
    <scope>NUCLEOTIDE SEQUENCE [LARGE SCALE GENOMIC DNA]</scope>
    <source>
        <strain evidence="1">cv. AL8/78</strain>
    </source>
</reference>
<dbReference type="Gramene" id="AET2Gv20587600.4">
    <property type="protein sequence ID" value="AET2Gv20587600.4"/>
    <property type="gene ID" value="AET2Gv20587600"/>
</dbReference>
<evidence type="ECO:0000313" key="1">
    <source>
        <dbReference type="EnsemblPlants" id="AET2Gv20587600.4"/>
    </source>
</evidence>
<evidence type="ECO:0000313" key="2">
    <source>
        <dbReference type="Proteomes" id="UP000015105"/>
    </source>
</evidence>
<dbReference type="Proteomes" id="UP000015105">
    <property type="component" value="Chromosome 2D"/>
</dbReference>
<organism evidence="1 2">
    <name type="scientific">Aegilops tauschii subsp. strangulata</name>
    <name type="common">Goatgrass</name>
    <dbReference type="NCBI Taxonomy" id="200361"/>
    <lineage>
        <taxon>Eukaryota</taxon>
        <taxon>Viridiplantae</taxon>
        <taxon>Streptophyta</taxon>
        <taxon>Embryophyta</taxon>
        <taxon>Tracheophyta</taxon>
        <taxon>Spermatophyta</taxon>
        <taxon>Magnoliopsida</taxon>
        <taxon>Liliopsida</taxon>
        <taxon>Poales</taxon>
        <taxon>Poaceae</taxon>
        <taxon>BOP clade</taxon>
        <taxon>Pooideae</taxon>
        <taxon>Triticodae</taxon>
        <taxon>Triticeae</taxon>
        <taxon>Triticinae</taxon>
        <taxon>Aegilops</taxon>
    </lineage>
</organism>
<keyword evidence="2" id="KW-1185">Reference proteome</keyword>
<reference evidence="1" key="4">
    <citation type="submission" date="2019-03" db="UniProtKB">
        <authorList>
            <consortium name="EnsemblPlants"/>
        </authorList>
    </citation>
    <scope>IDENTIFICATION</scope>
</reference>
<reference evidence="1" key="3">
    <citation type="journal article" date="2017" name="Nature">
        <title>Genome sequence of the progenitor of the wheat D genome Aegilops tauschii.</title>
        <authorList>
            <person name="Luo M.C."/>
            <person name="Gu Y.Q."/>
            <person name="Puiu D."/>
            <person name="Wang H."/>
            <person name="Twardziok S.O."/>
            <person name="Deal K.R."/>
            <person name="Huo N."/>
            <person name="Zhu T."/>
            <person name="Wang L."/>
            <person name="Wang Y."/>
            <person name="McGuire P.E."/>
            <person name="Liu S."/>
            <person name="Long H."/>
            <person name="Ramasamy R.K."/>
            <person name="Rodriguez J.C."/>
            <person name="Van S.L."/>
            <person name="Yuan L."/>
            <person name="Wang Z."/>
            <person name="Xia Z."/>
            <person name="Xiao L."/>
            <person name="Anderson O.D."/>
            <person name="Ouyang S."/>
            <person name="Liang Y."/>
            <person name="Zimin A.V."/>
            <person name="Pertea G."/>
            <person name="Qi P."/>
            <person name="Bennetzen J.L."/>
            <person name="Dai X."/>
            <person name="Dawson M.W."/>
            <person name="Muller H.G."/>
            <person name="Kugler K."/>
            <person name="Rivarola-Duarte L."/>
            <person name="Spannagl M."/>
            <person name="Mayer K.F.X."/>
            <person name="Lu F.H."/>
            <person name="Bevan M.W."/>
            <person name="Leroy P."/>
            <person name="Li P."/>
            <person name="You F.M."/>
            <person name="Sun Q."/>
            <person name="Liu Z."/>
            <person name="Lyons E."/>
            <person name="Wicker T."/>
            <person name="Salzberg S.L."/>
            <person name="Devos K.M."/>
            <person name="Dvorak J."/>
        </authorList>
    </citation>
    <scope>NUCLEOTIDE SEQUENCE [LARGE SCALE GENOMIC DNA]</scope>
    <source>
        <strain evidence="1">cv. AL8/78</strain>
    </source>
</reference>
<protein>
    <recommendedName>
        <fullName evidence="3">FBD domain-containing protein</fullName>
    </recommendedName>
</protein>
<proteinExistence type="predicted"/>
<name>A0A453BPV4_AEGTS</name>
<dbReference type="AlphaFoldDB" id="A0A453BPV4"/>
<accession>A0A453BPV4</accession>
<evidence type="ECO:0008006" key="3">
    <source>
        <dbReference type="Google" id="ProtNLM"/>
    </source>
</evidence>
<sequence length="147" mass="16315">MFAPRIYFLIAIADDTSRPFGTIPLLSSVSLEHTVCLFQVDTPCTSVCACGQQQNWSTSYTLDVLDEVEIRNFRGLEHDFAFVDMLFGVSTAIKKMTITLHHLASPSEELCSLGNLGTCFEINYNTSEVSYAPPDSLFPKTPDDCCE</sequence>
<reference evidence="2" key="1">
    <citation type="journal article" date="2014" name="Science">
        <title>Ancient hybridizations among the ancestral genomes of bread wheat.</title>
        <authorList>
            <consortium name="International Wheat Genome Sequencing Consortium,"/>
            <person name="Marcussen T."/>
            <person name="Sandve S.R."/>
            <person name="Heier L."/>
            <person name="Spannagl M."/>
            <person name="Pfeifer M."/>
            <person name="Jakobsen K.S."/>
            <person name="Wulff B.B."/>
            <person name="Steuernagel B."/>
            <person name="Mayer K.F."/>
            <person name="Olsen O.A."/>
        </authorList>
    </citation>
    <scope>NUCLEOTIDE SEQUENCE [LARGE SCALE GENOMIC DNA]</scope>
    <source>
        <strain evidence="2">cv. AL8/78</strain>
    </source>
</reference>
<dbReference type="EnsemblPlants" id="AET2Gv20587600.4">
    <property type="protein sequence ID" value="AET2Gv20587600.4"/>
    <property type="gene ID" value="AET2Gv20587600"/>
</dbReference>